<dbReference type="Pfam" id="PF07883">
    <property type="entry name" value="Cupin_2"/>
    <property type="match status" value="1"/>
</dbReference>
<dbReference type="CDD" id="cd00093">
    <property type="entry name" value="HTH_XRE"/>
    <property type="match status" value="1"/>
</dbReference>
<reference evidence="4" key="1">
    <citation type="submission" date="2021-08" db="EMBL/GenBank/DDBJ databases">
        <authorList>
            <person name="Nwanade C."/>
            <person name="Wang M."/>
            <person name="Masoudi A."/>
            <person name="Yu Z."/>
            <person name="Liu J."/>
        </authorList>
    </citation>
    <scope>NUCLEOTIDE SEQUENCE</scope>
    <source>
        <strain evidence="4">S056</strain>
    </source>
</reference>
<feature type="region of interest" description="Disordered" evidence="2">
    <location>
        <begin position="1"/>
        <end position="34"/>
    </location>
</feature>
<dbReference type="Gene3D" id="1.10.260.40">
    <property type="entry name" value="lambda repressor-like DNA-binding domains"/>
    <property type="match status" value="1"/>
</dbReference>
<dbReference type="PANTHER" id="PTHR46797">
    <property type="entry name" value="HTH-TYPE TRANSCRIPTIONAL REGULATOR"/>
    <property type="match status" value="1"/>
</dbReference>
<feature type="compositionally biased region" description="Basic and acidic residues" evidence="2">
    <location>
        <begin position="104"/>
        <end position="113"/>
    </location>
</feature>
<accession>A0A9Q9HD81</accession>
<dbReference type="AlphaFoldDB" id="A0A9Q9HD81"/>
<dbReference type="PANTHER" id="PTHR46797:SF2">
    <property type="entry name" value="TRANSCRIPTIONAL REGULATOR"/>
    <property type="match status" value="1"/>
</dbReference>
<dbReference type="SUPFAM" id="SSF47413">
    <property type="entry name" value="lambda repressor-like DNA-binding domains"/>
    <property type="match status" value="1"/>
</dbReference>
<organism evidence="4 5">
    <name type="scientific">Aliiroseovarius crassostreae</name>
    <dbReference type="NCBI Taxonomy" id="154981"/>
    <lineage>
        <taxon>Bacteria</taxon>
        <taxon>Pseudomonadati</taxon>
        <taxon>Pseudomonadota</taxon>
        <taxon>Alphaproteobacteria</taxon>
        <taxon>Rhodobacterales</taxon>
        <taxon>Paracoccaceae</taxon>
        <taxon>Aliiroseovarius</taxon>
    </lineage>
</organism>
<dbReference type="EMBL" id="CP080776">
    <property type="protein sequence ID" value="UWP95107.1"/>
    <property type="molecule type" value="Genomic_DNA"/>
</dbReference>
<dbReference type="CDD" id="cd02209">
    <property type="entry name" value="cupin_XRE_C"/>
    <property type="match status" value="1"/>
</dbReference>
<dbReference type="InterPro" id="IPR013096">
    <property type="entry name" value="Cupin_2"/>
</dbReference>
<dbReference type="InterPro" id="IPR014710">
    <property type="entry name" value="RmlC-like_jellyroll"/>
</dbReference>
<dbReference type="InterPro" id="IPR011051">
    <property type="entry name" value="RmlC_Cupin_sf"/>
</dbReference>
<evidence type="ECO:0000313" key="5">
    <source>
        <dbReference type="Proteomes" id="UP001057991"/>
    </source>
</evidence>
<protein>
    <submittedName>
        <fullName evidence="4">XRE family transcriptional regulator</fullName>
    </submittedName>
</protein>
<evidence type="ECO:0000259" key="3">
    <source>
        <dbReference type="SMART" id="SM00530"/>
    </source>
</evidence>
<dbReference type="InterPro" id="IPR050807">
    <property type="entry name" value="TransReg_Diox_bact_type"/>
</dbReference>
<name>A0A9Q9HD81_9RHOB</name>
<dbReference type="GO" id="GO:0003700">
    <property type="term" value="F:DNA-binding transcription factor activity"/>
    <property type="evidence" value="ECO:0007669"/>
    <property type="project" value="TreeGrafter"/>
</dbReference>
<dbReference type="InterPro" id="IPR001387">
    <property type="entry name" value="Cro/C1-type_HTH"/>
</dbReference>
<dbReference type="GO" id="GO:0005829">
    <property type="term" value="C:cytosol"/>
    <property type="evidence" value="ECO:0007669"/>
    <property type="project" value="TreeGrafter"/>
</dbReference>
<feature type="domain" description="HTH cro/C1-type" evidence="3">
    <location>
        <begin position="38"/>
        <end position="93"/>
    </location>
</feature>
<dbReference type="Pfam" id="PF13560">
    <property type="entry name" value="HTH_31"/>
    <property type="match status" value="1"/>
</dbReference>
<gene>
    <name evidence="4" type="ORF">K3X48_13120</name>
</gene>
<dbReference type="SUPFAM" id="SSF51182">
    <property type="entry name" value="RmlC-like cupins"/>
    <property type="match status" value="1"/>
</dbReference>
<dbReference type="InterPro" id="IPR010982">
    <property type="entry name" value="Lambda_DNA-bd_dom_sf"/>
</dbReference>
<proteinExistence type="predicted"/>
<sequence length="213" mass="23311">MSHFILASNPKGPVPPGQRKGHDVLQTDPTKPQSLGADLRALRKQRNLTLTELAERLGRSVGWLSQVERDMSDPSISDLRAIAKALGVPMSLLFAHASAPAEEKGYVVREGSRRPMGSGDEGLREELLSPDLTDDFEMVHSTFAPKSAMQTPANRPTQEVGYIISGRLDLVIGGRSFSVGPGDSFRIKHEPYEWANPYDEPAVAIWVIAPPVY</sequence>
<dbReference type="GO" id="GO:0003677">
    <property type="term" value="F:DNA binding"/>
    <property type="evidence" value="ECO:0007669"/>
    <property type="project" value="UniProtKB-KW"/>
</dbReference>
<keyword evidence="1" id="KW-0238">DNA-binding</keyword>
<dbReference type="SMART" id="SM00530">
    <property type="entry name" value="HTH_XRE"/>
    <property type="match status" value="1"/>
</dbReference>
<evidence type="ECO:0000256" key="2">
    <source>
        <dbReference type="SAM" id="MobiDB-lite"/>
    </source>
</evidence>
<dbReference type="Gene3D" id="2.60.120.10">
    <property type="entry name" value="Jelly Rolls"/>
    <property type="match status" value="1"/>
</dbReference>
<evidence type="ECO:0000256" key="1">
    <source>
        <dbReference type="ARBA" id="ARBA00023125"/>
    </source>
</evidence>
<feature type="region of interest" description="Disordered" evidence="2">
    <location>
        <begin position="104"/>
        <end position="123"/>
    </location>
</feature>
<dbReference type="Proteomes" id="UP001057991">
    <property type="component" value="Chromosome"/>
</dbReference>
<evidence type="ECO:0000313" key="4">
    <source>
        <dbReference type="EMBL" id="UWP95107.1"/>
    </source>
</evidence>